<evidence type="ECO:0000313" key="3">
    <source>
        <dbReference type="Proteomes" id="UP000323506"/>
    </source>
</evidence>
<reference evidence="2 3" key="1">
    <citation type="submission" date="2019-06" db="EMBL/GenBank/DDBJ databases">
        <title>WGS assembly of Gossypium darwinii.</title>
        <authorList>
            <person name="Chen Z.J."/>
            <person name="Sreedasyam A."/>
            <person name="Ando A."/>
            <person name="Song Q."/>
            <person name="De L."/>
            <person name="Hulse-Kemp A."/>
            <person name="Ding M."/>
            <person name="Ye W."/>
            <person name="Kirkbride R."/>
            <person name="Jenkins J."/>
            <person name="Plott C."/>
            <person name="Lovell J."/>
            <person name="Lin Y.-M."/>
            <person name="Vaughn R."/>
            <person name="Liu B."/>
            <person name="Li W."/>
            <person name="Simpson S."/>
            <person name="Scheffler B."/>
            <person name="Saski C."/>
            <person name="Grover C."/>
            <person name="Hu G."/>
            <person name="Conover J."/>
            <person name="Carlson J."/>
            <person name="Shu S."/>
            <person name="Boston L."/>
            <person name="Williams M."/>
            <person name="Peterson D."/>
            <person name="Mcgee K."/>
            <person name="Jones D."/>
            <person name="Wendel J."/>
            <person name="Stelly D."/>
            <person name="Grimwood J."/>
            <person name="Schmutz J."/>
        </authorList>
    </citation>
    <scope>NUCLEOTIDE SEQUENCE [LARGE SCALE GENOMIC DNA]</scope>
    <source>
        <strain evidence="2">1808015.09</strain>
    </source>
</reference>
<keyword evidence="1" id="KW-0472">Membrane</keyword>
<dbReference type="Proteomes" id="UP000323506">
    <property type="component" value="Chromosome D05"/>
</dbReference>
<protein>
    <submittedName>
        <fullName evidence="2">Uncharacterized protein</fullName>
    </submittedName>
</protein>
<dbReference type="AlphaFoldDB" id="A0A5D2CN65"/>
<proteinExistence type="predicted"/>
<accession>A0A5D2CN65</accession>
<evidence type="ECO:0000256" key="1">
    <source>
        <dbReference type="SAM" id="Phobius"/>
    </source>
</evidence>
<dbReference type="EMBL" id="CM017705">
    <property type="protein sequence ID" value="TYG70128.1"/>
    <property type="molecule type" value="Genomic_DNA"/>
</dbReference>
<organism evidence="2 3">
    <name type="scientific">Gossypium darwinii</name>
    <name type="common">Darwin's cotton</name>
    <name type="synonym">Gossypium barbadense var. darwinii</name>
    <dbReference type="NCBI Taxonomy" id="34276"/>
    <lineage>
        <taxon>Eukaryota</taxon>
        <taxon>Viridiplantae</taxon>
        <taxon>Streptophyta</taxon>
        <taxon>Embryophyta</taxon>
        <taxon>Tracheophyta</taxon>
        <taxon>Spermatophyta</taxon>
        <taxon>Magnoliopsida</taxon>
        <taxon>eudicotyledons</taxon>
        <taxon>Gunneridae</taxon>
        <taxon>Pentapetalae</taxon>
        <taxon>rosids</taxon>
        <taxon>malvids</taxon>
        <taxon>Malvales</taxon>
        <taxon>Malvaceae</taxon>
        <taxon>Malvoideae</taxon>
        <taxon>Gossypium</taxon>
    </lineage>
</organism>
<gene>
    <name evidence="2" type="ORF">ES288_D05G287700v1</name>
</gene>
<name>A0A5D2CN65_GOSDA</name>
<sequence>MNAGRDVHCSFRLPHSRPELNRSLQHGVQSLVKHGRPVQASFRTIWDRFGLRFLYIGSSIIDVVLHLFNLYGLP</sequence>
<feature type="transmembrane region" description="Helical" evidence="1">
    <location>
        <begin position="53"/>
        <end position="73"/>
    </location>
</feature>
<evidence type="ECO:0000313" key="2">
    <source>
        <dbReference type="EMBL" id="TYG70128.1"/>
    </source>
</evidence>
<keyword evidence="1" id="KW-0812">Transmembrane</keyword>
<keyword evidence="1" id="KW-1133">Transmembrane helix</keyword>
<keyword evidence="3" id="KW-1185">Reference proteome</keyword>